<evidence type="ECO:0000313" key="6">
    <source>
        <dbReference type="Proteomes" id="UP001206483"/>
    </source>
</evidence>
<evidence type="ECO:0000313" key="5">
    <source>
        <dbReference type="EMBL" id="MCP2312003.1"/>
    </source>
</evidence>
<dbReference type="InterPro" id="IPR036388">
    <property type="entry name" value="WH-like_DNA-bd_sf"/>
</dbReference>
<proteinExistence type="predicted"/>
<keyword evidence="3" id="KW-0804">Transcription</keyword>
<dbReference type="EMBL" id="JAMZDX010000005">
    <property type="protein sequence ID" value="MCP2312003.1"/>
    <property type="molecule type" value="Genomic_DNA"/>
</dbReference>
<sequence length="103" mass="11219">HQQDVPAVANACRAELRRLGAPVHQHRTGTSRIPEVLRAQGVTVREYEVFVVLAERLGNKDVADRLYISPRTVEKHIASLITKTGVINRAALCALSASLPTVA</sequence>
<evidence type="ECO:0000256" key="2">
    <source>
        <dbReference type="ARBA" id="ARBA00023125"/>
    </source>
</evidence>
<dbReference type="SMART" id="SM00421">
    <property type="entry name" value="HTH_LUXR"/>
    <property type="match status" value="1"/>
</dbReference>
<dbReference type="PRINTS" id="PR00038">
    <property type="entry name" value="HTHLUXR"/>
</dbReference>
<dbReference type="Pfam" id="PF00196">
    <property type="entry name" value="GerE"/>
    <property type="match status" value="1"/>
</dbReference>
<feature type="non-terminal residue" evidence="5">
    <location>
        <position position="1"/>
    </location>
</feature>
<dbReference type="PANTHER" id="PTHR44688">
    <property type="entry name" value="DNA-BINDING TRANSCRIPTIONAL ACTIVATOR DEVR_DOSR"/>
    <property type="match status" value="1"/>
</dbReference>
<dbReference type="Gene3D" id="1.10.10.10">
    <property type="entry name" value="Winged helix-like DNA-binding domain superfamily/Winged helix DNA-binding domain"/>
    <property type="match status" value="1"/>
</dbReference>
<dbReference type="GO" id="GO:0003677">
    <property type="term" value="F:DNA binding"/>
    <property type="evidence" value="ECO:0007669"/>
    <property type="project" value="UniProtKB-KW"/>
</dbReference>
<dbReference type="RefSeq" id="WP_253800778.1">
    <property type="nucleotide sequence ID" value="NZ_JAMZDX010000005.1"/>
</dbReference>
<dbReference type="Proteomes" id="UP001206483">
    <property type="component" value="Unassembled WGS sequence"/>
</dbReference>
<dbReference type="PANTHER" id="PTHR44688:SF16">
    <property type="entry name" value="DNA-BINDING TRANSCRIPTIONAL ACTIVATOR DEVR_DOSR"/>
    <property type="match status" value="1"/>
</dbReference>
<dbReference type="InterPro" id="IPR000792">
    <property type="entry name" value="Tscrpt_reg_LuxR_C"/>
</dbReference>
<gene>
    <name evidence="5" type="ORF">FHR36_005169</name>
</gene>
<evidence type="ECO:0000256" key="1">
    <source>
        <dbReference type="ARBA" id="ARBA00023015"/>
    </source>
</evidence>
<name>A0ABT1J3R2_9ACTN</name>
<comment type="caution">
    <text evidence="5">The sequence shown here is derived from an EMBL/GenBank/DDBJ whole genome shotgun (WGS) entry which is preliminary data.</text>
</comment>
<reference evidence="5 6" key="1">
    <citation type="submission" date="2022-06" db="EMBL/GenBank/DDBJ databases">
        <title>Sequencing the genomes of 1000 actinobacteria strains.</title>
        <authorList>
            <person name="Klenk H.-P."/>
        </authorList>
    </citation>
    <scope>NUCLEOTIDE SEQUENCE [LARGE SCALE GENOMIC DNA]</scope>
    <source>
        <strain evidence="5 6">DSM 41656</strain>
    </source>
</reference>
<dbReference type="InterPro" id="IPR016032">
    <property type="entry name" value="Sig_transdc_resp-reg_C-effctor"/>
</dbReference>
<accession>A0ABT1J3R2</accession>
<protein>
    <submittedName>
        <fullName evidence="5">DNA-binding CsgD family transcriptional regulator</fullName>
    </submittedName>
</protein>
<evidence type="ECO:0000259" key="4">
    <source>
        <dbReference type="PROSITE" id="PS50043"/>
    </source>
</evidence>
<dbReference type="CDD" id="cd06170">
    <property type="entry name" value="LuxR_C_like"/>
    <property type="match status" value="1"/>
</dbReference>
<keyword evidence="2 5" id="KW-0238">DNA-binding</keyword>
<evidence type="ECO:0000256" key="3">
    <source>
        <dbReference type="ARBA" id="ARBA00023163"/>
    </source>
</evidence>
<dbReference type="PROSITE" id="PS50043">
    <property type="entry name" value="HTH_LUXR_2"/>
    <property type="match status" value="1"/>
</dbReference>
<keyword evidence="1" id="KW-0805">Transcription regulation</keyword>
<keyword evidence="6" id="KW-1185">Reference proteome</keyword>
<organism evidence="5 6">
    <name type="scientific">Kitasatospora paracochleata</name>
    <dbReference type="NCBI Taxonomy" id="58354"/>
    <lineage>
        <taxon>Bacteria</taxon>
        <taxon>Bacillati</taxon>
        <taxon>Actinomycetota</taxon>
        <taxon>Actinomycetes</taxon>
        <taxon>Kitasatosporales</taxon>
        <taxon>Streptomycetaceae</taxon>
        <taxon>Kitasatospora</taxon>
    </lineage>
</organism>
<dbReference type="SUPFAM" id="SSF46894">
    <property type="entry name" value="C-terminal effector domain of the bipartite response regulators"/>
    <property type="match status" value="1"/>
</dbReference>
<feature type="domain" description="HTH luxR-type" evidence="4">
    <location>
        <begin position="35"/>
        <end position="100"/>
    </location>
</feature>